<dbReference type="GO" id="GO:0008477">
    <property type="term" value="F:purine nucleosidase activity"/>
    <property type="evidence" value="ECO:0007669"/>
    <property type="project" value="TreeGrafter"/>
</dbReference>
<dbReference type="GO" id="GO:0006152">
    <property type="term" value="P:purine nucleoside catabolic process"/>
    <property type="evidence" value="ECO:0007669"/>
    <property type="project" value="TreeGrafter"/>
</dbReference>
<sequence>MAPTPLIIDTDPGVDDVLAILLALASPDEVSVKAITLTFGNTTLDHAHANILRTAAVLQRHLGDPSTSDAVKHRFRKFSPESDPIIVATGSTKPLDGQMFTASYFHGRDGLSGVHWLPDDPFPVPEEAPAPLQTSEKHAADVMLDVLRQNEPGTVRIAALGPLTNLAAAFRKDPETFARVGAISVMGGAFDCPGNTTPCAEFNWYADPYSVKVLIDEAPNHPALAGRRLPLEILPLDLTSSHTVPYSCLVKVGDELANASPLVQYMSAFLTHPRAFTNNMVAPEEFQPDMHDLFQAHDPLAIAHSIFVPVGGAQGTGWTHKERHFQIETSGDLTRGFCVIDRRESSKTKKVGGNRAHDAKASEEQEDNEDSNYHTIENPDIPVHKKQKTETNGSTDSSTAAPSQAGWVDQVTASPGQEWFARIFLERLGL</sequence>
<feature type="compositionally biased region" description="Polar residues" evidence="4">
    <location>
        <begin position="390"/>
        <end position="402"/>
    </location>
</feature>
<comment type="similarity">
    <text evidence="1">Belongs to the IUNH family.</text>
</comment>
<dbReference type="InParanoid" id="A0A317XQV0"/>
<name>A0A317XQV0_9BASI</name>
<evidence type="ECO:0000256" key="1">
    <source>
        <dbReference type="ARBA" id="ARBA00009176"/>
    </source>
</evidence>
<keyword evidence="7" id="KW-1185">Reference proteome</keyword>
<dbReference type="SUPFAM" id="SSF53590">
    <property type="entry name" value="Nucleoside hydrolase"/>
    <property type="match status" value="1"/>
</dbReference>
<dbReference type="OrthoDB" id="5783963at2759"/>
<dbReference type="EMBL" id="KZ819192">
    <property type="protein sequence ID" value="PWZ00482.1"/>
    <property type="molecule type" value="Genomic_DNA"/>
</dbReference>
<dbReference type="PANTHER" id="PTHR12304:SF56">
    <property type="entry name" value="HYDROLASE, PUTATIVE (AFU_ORTHOLOGUE AFUA_1G11790)-RELATED"/>
    <property type="match status" value="1"/>
</dbReference>
<gene>
    <name evidence="6" type="ORF">BCV70DRAFT_96253</name>
</gene>
<evidence type="ECO:0000259" key="5">
    <source>
        <dbReference type="Pfam" id="PF01156"/>
    </source>
</evidence>
<reference evidence="6 7" key="1">
    <citation type="journal article" date="2018" name="Mol. Biol. Evol.">
        <title>Broad Genomic Sampling Reveals a Smut Pathogenic Ancestry of the Fungal Clade Ustilaginomycotina.</title>
        <authorList>
            <person name="Kijpornyongpan T."/>
            <person name="Mondo S.J."/>
            <person name="Barry K."/>
            <person name="Sandor L."/>
            <person name="Lee J."/>
            <person name="Lipzen A."/>
            <person name="Pangilinan J."/>
            <person name="LaButti K."/>
            <person name="Hainaut M."/>
            <person name="Henrissat B."/>
            <person name="Grigoriev I.V."/>
            <person name="Spatafora J.W."/>
            <person name="Aime M.C."/>
        </authorList>
    </citation>
    <scope>NUCLEOTIDE SEQUENCE [LARGE SCALE GENOMIC DNA]</scope>
    <source>
        <strain evidence="6 7">MCA 3645</strain>
    </source>
</reference>
<dbReference type="STRING" id="1882483.A0A317XQV0"/>
<evidence type="ECO:0000256" key="3">
    <source>
        <dbReference type="ARBA" id="ARBA00023295"/>
    </source>
</evidence>
<evidence type="ECO:0000313" key="6">
    <source>
        <dbReference type="EMBL" id="PWZ00482.1"/>
    </source>
</evidence>
<evidence type="ECO:0000313" key="7">
    <source>
        <dbReference type="Proteomes" id="UP000246740"/>
    </source>
</evidence>
<feature type="region of interest" description="Disordered" evidence="4">
    <location>
        <begin position="347"/>
        <end position="412"/>
    </location>
</feature>
<dbReference type="PANTHER" id="PTHR12304">
    <property type="entry name" value="INOSINE-URIDINE PREFERRING NUCLEOSIDE HYDROLASE"/>
    <property type="match status" value="1"/>
</dbReference>
<dbReference type="AlphaFoldDB" id="A0A317XQV0"/>
<keyword evidence="2 6" id="KW-0378">Hydrolase</keyword>
<dbReference type="InterPro" id="IPR023186">
    <property type="entry name" value="IUNH"/>
</dbReference>
<evidence type="ECO:0000256" key="4">
    <source>
        <dbReference type="SAM" id="MobiDB-lite"/>
    </source>
</evidence>
<feature type="domain" description="Inosine/uridine-preferring nucleoside hydrolase" evidence="5">
    <location>
        <begin position="6"/>
        <end position="349"/>
    </location>
</feature>
<accession>A0A317XQV0</accession>
<dbReference type="Gene3D" id="3.90.245.10">
    <property type="entry name" value="Ribonucleoside hydrolase-like"/>
    <property type="match status" value="1"/>
</dbReference>
<protein>
    <submittedName>
        <fullName evidence="6">Nucleoside hydrolase</fullName>
    </submittedName>
</protein>
<organism evidence="6 7">
    <name type="scientific">Testicularia cyperi</name>
    <dbReference type="NCBI Taxonomy" id="1882483"/>
    <lineage>
        <taxon>Eukaryota</taxon>
        <taxon>Fungi</taxon>
        <taxon>Dikarya</taxon>
        <taxon>Basidiomycota</taxon>
        <taxon>Ustilaginomycotina</taxon>
        <taxon>Ustilaginomycetes</taxon>
        <taxon>Ustilaginales</taxon>
        <taxon>Anthracoideaceae</taxon>
        <taxon>Testicularia</taxon>
    </lineage>
</organism>
<evidence type="ECO:0000256" key="2">
    <source>
        <dbReference type="ARBA" id="ARBA00022801"/>
    </source>
</evidence>
<dbReference type="GO" id="GO:0005829">
    <property type="term" value="C:cytosol"/>
    <property type="evidence" value="ECO:0007669"/>
    <property type="project" value="TreeGrafter"/>
</dbReference>
<dbReference type="Pfam" id="PF01156">
    <property type="entry name" value="IU_nuc_hydro"/>
    <property type="match status" value="1"/>
</dbReference>
<dbReference type="FunCoup" id="A0A317XQV0">
    <property type="interactions" value="239"/>
</dbReference>
<dbReference type="Proteomes" id="UP000246740">
    <property type="component" value="Unassembled WGS sequence"/>
</dbReference>
<dbReference type="InterPro" id="IPR036452">
    <property type="entry name" value="Ribo_hydro-like"/>
</dbReference>
<dbReference type="InterPro" id="IPR001910">
    <property type="entry name" value="Inosine/uridine_hydrolase_dom"/>
</dbReference>
<keyword evidence="3" id="KW-0326">Glycosidase</keyword>
<proteinExistence type="inferred from homology"/>